<dbReference type="EMBL" id="GL732893">
    <property type="protein sequence ID" value="EFX64028.1"/>
    <property type="molecule type" value="Genomic_DNA"/>
</dbReference>
<dbReference type="HOGENOM" id="CLU_072896_0_0_1"/>
<accession>E9HW53</accession>
<dbReference type="Proteomes" id="UP000000305">
    <property type="component" value="Unassembled WGS sequence"/>
</dbReference>
<evidence type="ECO:0000313" key="1">
    <source>
        <dbReference type="EMBL" id="EFX64028.1"/>
    </source>
</evidence>
<evidence type="ECO:0000313" key="2">
    <source>
        <dbReference type="Proteomes" id="UP000000305"/>
    </source>
</evidence>
<name>E9HW53_DAPPU</name>
<keyword evidence="2" id="KW-1185">Reference proteome</keyword>
<organism evidence="1 2">
    <name type="scientific">Daphnia pulex</name>
    <name type="common">Water flea</name>
    <dbReference type="NCBI Taxonomy" id="6669"/>
    <lineage>
        <taxon>Eukaryota</taxon>
        <taxon>Metazoa</taxon>
        <taxon>Ecdysozoa</taxon>
        <taxon>Arthropoda</taxon>
        <taxon>Crustacea</taxon>
        <taxon>Branchiopoda</taxon>
        <taxon>Diplostraca</taxon>
        <taxon>Cladocera</taxon>
        <taxon>Anomopoda</taxon>
        <taxon>Daphniidae</taxon>
        <taxon>Daphnia</taxon>
    </lineage>
</organism>
<dbReference type="InParanoid" id="E9HW53"/>
<reference evidence="1 2" key="1">
    <citation type="journal article" date="2011" name="Science">
        <title>The ecoresponsive genome of Daphnia pulex.</title>
        <authorList>
            <person name="Colbourne J.K."/>
            <person name="Pfrender M.E."/>
            <person name="Gilbert D."/>
            <person name="Thomas W.K."/>
            <person name="Tucker A."/>
            <person name="Oakley T.H."/>
            <person name="Tokishita S."/>
            <person name="Aerts A."/>
            <person name="Arnold G.J."/>
            <person name="Basu M.K."/>
            <person name="Bauer D.J."/>
            <person name="Caceres C.E."/>
            <person name="Carmel L."/>
            <person name="Casola C."/>
            <person name="Choi J.H."/>
            <person name="Detter J.C."/>
            <person name="Dong Q."/>
            <person name="Dusheyko S."/>
            <person name="Eads B.D."/>
            <person name="Frohlich T."/>
            <person name="Geiler-Samerotte K.A."/>
            <person name="Gerlach D."/>
            <person name="Hatcher P."/>
            <person name="Jogdeo S."/>
            <person name="Krijgsveld J."/>
            <person name="Kriventseva E.V."/>
            <person name="Kultz D."/>
            <person name="Laforsch C."/>
            <person name="Lindquist E."/>
            <person name="Lopez J."/>
            <person name="Manak J.R."/>
            <person name="Muller J."/>
            <person name="Pangilinan J."/>
            <person name="Patwardhan R.P."/>
            <person name="Pitluck S."/>
            <person name="Pritham E.J."/>
            <person name="Rechtsteiner A."/>
            <person name="Rho M."/>
            <person name="Rogozin I.B."/>
            <person name="Sakarya O."/>
            <person name="Salamov A."/>
            <person name="Schaack S."/>
            <person name="Shapiro H."/>
            <person name="Shiga Y."/>
            <person name="Skalitzky C."/>
            <person name="Smith Z."/>
            <person name="Souvorov A."/>
            <person name="Sung W."/>
            <person name="Tang Z."/>
            <person name="Tsuchiya D."/>
            <person name="Tu H."/>
            <person name="Vos H."/>
            <person name="Wang M."/>
            <person name="Wolf Y.I."/>
            <person name="Yamagata H."/>
            <person name="Yamada T."/>
            <person name="Ye Y."/>
            <person name="Shaw J.R."/>
            <person name="Andrews J."/>
            <person name="Crease T.J."/>
            <person name="Tang H."/>
            <person name="Lucas S.M."/>
            <person name="Robertson H.M."/>
            <person name="Bork P."/>
            <person name="Koonin E.V."/>
            <person name="Zdobnov E.M."/>
            <person name="Grigoriev I.V."/>
            <person name="Lynch M."/>
            <person name="Boore J.L."/>
        </authorList>
    </citation>
    <scope>NUCLEOTIDE SEQUENCE [LARGE SCALE GENOMIC DNA]</scope>
</reference>
<sequence length="205" mass="22827">MGSDDDDDPGGDASVWGHTSLAISSASQSQSVHCKTCKSLFTPIDLRFKHCTSCKNNKPPKTKQGATKRDSSAALLSLQDSNVTKQQKDDNFPFQFDAAFEMDVVSFLSLDSTVQIDKFKSFFAKLEEEQVCAKTEKLFMSKKLDKLEKELENRATLRSELDLAKKDLAIAKLSLADKDIRLFELTNECQASPETVFGTSSRFSF</sequence>
<gene>
    <name evidence="1" type="ORF">DAPPUDRAFT_334662</name>
</gene>
<protein>
    <submittedName>
        <fullName evidence="1">Uncharacterized protein</fullName>
    </submittedName>
</protein>
<proteinExistence type="predicted"/>
<dbReference type="KEGG" id="dpx:DAPPUDRAFT_334662"/>
<dbReference type="AlphaFoldDB" id="E9HW53"/>
<dbReference type="PhylomeDB" id="E9HW53"/>